<reference evidence="13" key="1">
    <citation type="submission" date="2025-08" db="UniProtKB">
        <authorList>
            <consortium name="Ensembl"/>
        </authorList>
    </citation>
    <scope>IDENTIFICATION</scope>
</reference>
<dbReference type="SUPFAM" id="SSF55681">
    <property type="entry name" value="Class II aaRS and biotin synthetases"/>
    <property type="match status" value="1"/>
</dbReference>
<dbReference type="InterPro" id="IPR033730">
    <property type="entry name" value="ProRS_core_prok"/>
</dbReference>
<evidence type="ECO:0000256" key="1">
    <source>
        <dbReference type="ARBA" id="ARBA00012831"/>
    </source>
</evidence>
<dbReference type="PANTHER" id="PTHR42753:SF10">
    <property type="entry name" value="PROLINE--TRNA LIGASE, MITOCHONDRIAL-RELATED"/>
    <property type="match status" value="1"/>
</dbReference>
<dbReference type="InterPro" id="IPR006195">
    <property type="entry name" value="aa-tRNA-synth_II"/>
</dbReference>
<comment type="similarity">
    <text evidence="7">Belongs to the TTC4 family.</text>
</comment>
<keyword evidence="6" id="KW-0030">Aminoacyl-tRNA synthetase</keyword>
<sequence>MEVLMHHLQQRILPHLPRAFTTPCKSHSSCAAGHSPNPTPIGSISRPSTHLPLVSRLFQPSNLRDVGQESRAQGEMTCKSQRLMQQAGLIHPSNPGCYYYLPATVRSMEKLVRLIDQEMQRIGGQKLDMPSLCSAELWRRSERWDLMGKELFRLRDRHGAEYCLGPTHEEAVTELLASQGTLSYRQLPLMLYQMTRKFRDEPKPRFGLLRGREFYMKDMYTFDVSEEAAYHTYESVCQAYNRLFSRLGLRIVQVQADTGKIGGKLSHEFQLPADIGEDRLLVCGSCSFSANVETMEPGRTDCPQCQAGTLVESKGIEVGHTFYLGTKYSHIFNATFNNTQNKPAVTEMGCFGLGVTRILAAAIEVMSTEEAIRWPGLLAPYQEFDKVPMFMKTAPDEIDPMKHPELAAIQSIIHDDDRPLEEQAESLKDEGNDYFKEKNYKKAIVSYTAGLKKNCSDSNVNAILLTNRAAAHFHLGNMRSALNDSVAAKKFKPDHLKALIRGASCCMELKKYTDALLWCEEGLKLQPTDKKLLELRATADKHKRAAERDARKAKVKEKKELSEREALLAAIKGRGIKLLKPKQRPKRSSDSDDDNRGPSRAMAGLDLDGLCSVEATGATVFLDEQGVMHWPVLFLYPEHQQTDFISAFSESSSFLDHLTLMFGEELPPWDTNRKYSPQNLQLFFEDHEKESLYQVNPETPLIKILQHKRCFVKAGSPSFVILVNGSPFCEKFLSERKTIRL</sequence>
<dbReference type="SMART" id="SM00028">
    <property type="entry name" value="TPR"/>
    <property type="match status" value="3"/>
</dbReference>
<dbReference type="AlphaFoldDB" id="A0A8C8M3Q6"/>
<keyword evidence="5" id="KW-0648">Protein biosynthesis</keyword>
<dbReference type="EC" id="6.1.1.15" evidence="1"/>
<dbReference type="CDD" id="cd00779">
    <property type="entry name" value="ProRS_core_prok"/>
    <property type="match status" value="1"/>
</dbReference>
<dbReference type="InterPro" id="IPR002314">
    <property type="entry name" value="aa-tRNA-synt_IIb"/>
</dbReference>
<dbReference type="GO" id="GO:0006433">
    <property type="term" value="P:prolyl-tRNA aminoacylation"/>
    <property type="evidence" value="ECO:0007669"/>
    <property type="project" value="InterPro"/>
</dbReference>
<dbReference type="InterPro" id="IPR045864">
    <property type="entry name" value="aa-tRNA-synth_II/BPL/LPL"/>
</dbReference>
<gene>
    <name evidence="13" type="primary">PARS2</name>
</gene>
<dbReference type="GO" id="GO:0005739">
    <property type="term" value="C:mitochondrion"/>
    <property type="evidence" value="ECO:0007669"/>
    <property type="project" value="TreeGrafter"/>
</dbReference>
<evidence type="ECO:0000256" key="7">
    <source>
        <dbReference type="ARBA" id="ARBA00023602"/>
    </source>
</evidence>
<dbReference type="GO" id="GO:0004827">
    <property type="term" value="F:proline-tRNA ligase activity"/>
    <property type="evidence" value="ECO:0007669"/>
    <property type="project" value="UniProtKB-EC"/>
</dbReference>
<comment type="catalytic activity">
    <reaction evidence="9">
        <text>tRNA(Pro) + L-proline + ATP = L-prolyl-tRNA(Pro) + AMP + diphosphate</text>
        <dbReference type="Rhea" id="RHEA:14305"/>
        <dbReference type="Rhea" id="RHEA-COMP:9700"/>
        <dbReference type="Rhea" id="RHEA-COMP:9702"/>
        <dbReference type="ChEBI" id="CHEBI:30616"/>
        <dbReference type="ChEBI" id="CHEBI:33019"/>
        <dbReference type="ChEBI" id="CHEBI:60039"/>
        <dbReference type="ChEBI" id="CHEBI:78442"/>
        <dbReference type="ChEBI" id="CHEBI:78532"/>
        <dbReference type="ChEBI" id="CHEBI:456215"/>
        <dbReference type="EC" id="6.1.1.15"/>
    </reaction>
</comment>
<evidence type="ECO:0000256" key="4">
    <source>
        <dbReference type="ARBA" id="ARBA00022840"/>
    </source>
</evidence>
<evidence type="ECO:0000256" key="10">
    <source>
        <dbReference type="ARBA" id="ARBA00071545"/>
    </source>
</evidence>
<evidence type="ECO:0000256" key="5">
    <source>
        <dbReference type="ARBA" id="ARBA00022917"/>
    </source>
</evidence>
<dbReference type="InterPro" id="IPR044059">
    <property type="entry name" value="Csn1/TTC4_wheel"/>
</dbReference>
<keyword evidence="4" id="KW-0067">ATP-binding</keyword>
<organism evidence="13 14">
    <name type="scientific">Oncorhynchus tshawytscha</name>
    <name type="common">Chinook salmon</name>
    <name type="synonym">Salmo tshawytscha</name>
    <dbReference type="NCBI Taxonomy" id="74940"/>
    <lineage>
        <taxon>Eukaryota</taxon>
        <taxon>Metazoa</taxon>
        <taxon>Chordata</taxon>
        <taxon>Craniata</taxon>
        <taxon>Vertebrata</taxon>
        <taxon>Euteleostomi</taxon>
        <taxon>Actinopterygii</taxon>
        <taxon>Neopterygii</taxon>
        <taxon>Teleostei</taxon>
        <taxon>Protacanthopterygii</taxon>
        <taxon>Salmoniformes</taxon>
        <taxon>Salmonidae</taxon>
        <taxon>Salmoninae</taxon>
        <taxon>Oncorhynchus</taxon>
    </lineage>
</organism>
<keyword evidence="14" id="KW-1185">Reference proteome</keyword>
<dbReference type="Gene3D" id="1.25.40.10">
    <property type="entry name" value="Tetratricopeptide repeat domain"/>
    <property type="match status" value="1"/>
</dbReference>
<name>A0A8C8M3Q6_ONCTS</name>
<feature type="domain" description="Aminoacyl-transfer RNA synthetases class-II family profile" evidence="12">
    <location>
        <begin position="109"/>
        <end position="375"/>
    </location>
</feature>
<protein>
    <recommendedName>
        <fullName evidence="10">Probable proline--tRNA ligase, mitochondrial</fullName>
        <ecNumber evidence="1">6.1.1.15</ecNumber>
    </recommendedName>
    <alternativeName>
        <fullName evidence="8">Prolyl-tRNA synthetase</fullName>
    </alternativeName>
</protein>
<evidence type="ECO:0000259" key="12">
    <source>
        <dbReference type="PROSITE" id="PS50862"/>
    </source>
</evidence>
<evidence type="ECO:0000256" key="2">
    <source>
        <dbReference type="ARBA" id="ARBA00022598"/>
    </source>
</evidence>
<dbReference type="Proteomes" id="UP000694402">
    <property type="component" value="Unassembled WGS sequence"/>
</dbReference>
<accession>A0A8C8M3Q6</accession>
<dbReference type="CDD" id="cd21380">
    <property type="entry name" value="CTWD_Cns1"/>
    <property type="match status" value="1"/>
</dbReference>
<evidence type="ECO:0000256" key="9">
    <source>
        <dbReference type="ARBA" id="ARBA00047671"/>
    </source>
</evidence>
<evidence type="ECO:0000256" key="8">
    <source>
        <dbReference type="ARBA" id="ARBA00029731"/>
    </source>
</evidence>
<dbReference type="Pfam" id="PF18972">
    <property type="entry name" value="Wheel"/>
    <property type="match status" value="1"/>
</dbReference>
<dbReference type="PRINTS" id="PR01046">
    <property type="entry name" value="TRNASYNTHPRO"/>
</dbReference>
<reference evidence="13" key="2">
    <citation type="submission" date="2025-09" db="UniProtKB">
        <authorList>
            <consortium name="Ensembl"/>
        </authorList>
    </citation>
    <scope>IDENTIFICATION</scope>
</reference>
<feature type="compositionally biased region" description="Basic and acidic residues" evidence="11">
    <location>
        <begin position="587"/>
        <end position="597"/>
    </location>
</feature>
<dbReference type="Gene3D" id="3.30.930.10">
    <property type="entry name" value="Bira Bifunctional Protein, Domain 2"/>
    <property type="match status" value="1"/>
</dbReference>
<evidence type="ECO:0000313" key="14">
    <source>
        <dbReference type="Proteomes" id="UP000694402"/>
    </source>
</evidence>
<evidence type="ECO:0000256" key="3">
    <source>
        <dbReference type="ARBA" id="ARBA00022741"/>
    </source>
</evidence>
<dbReference type="GO" id="GO:0051879">
    <property type="term" value="F:Hsp90 protein binding"/>
    <property type="evidence" value="ECO:0007669"/>
    <property type="project" value="InterPro"/>
</dbReference>
<dbReference type="SUPFAM" id="SSF48452">
    <property type="entry name" value="TPR-like"/>
    <property type="match status" value="1"/>
</dbReference>
<dbReference type="Ensembl" id="ENSOTST00005068652.2">
    <property type="protein sequence ID" value="ENSOTSP00005063129.2"/>
    <property type="gene ID" value="ENSOTSG00005030208.2"/>
</dbReference>
<feature type="region of interest" description="Disordered" evidence="11">
    <location>
        <begin position="579"/>
        <end position="601"/>
    </location>
</feature>
<keyword evidence="3" id="KW-0547">Nucleotide-binding</keyword>
<proteinExistence type="inferred from homology"/>
<dbReference type="InterPro" id="IPR019734">
    <property type="entry name" value="TPR_rpt"/>
</dbReference>
<dbReference type="InterPro" id="IPR050062">
    <property type="entry name" value="Pro-tRNA_synthetase"/>
</dbReference>
<dbReference type="Pfam" id="PF00587">
    <property type="entry name" value="tRNA-synt_2b"/>
    <property type="match status" value="1"/>
</dbReference>
<dbReference type="GeneTree" id="ENSGT00390000010922"/>
<dbReference type="PROSITE" id="PS50862">
    <property type="entry name" value="AA_TRNA_LIGASE_II"/>
    <property type="match status" value="1"/>
</dbReference>
<dbReference type="FunFam" id="3.30.930.10:FF:000042">
    <property type="entry name" value="probable proline--tRNA ligase, mitochondrial"/>
    <property type="match status" value="1"/>
</dbReference>
<dbReference type="InterPro" id="IPR002316">
    <property type="entry name" value="Pro-tRNA-ligase_IIa"/>
</dbReference>
<dbReference type="PANTHER" id="PTHR42753">
    <property type="entry name" value="MITOCHONDRIAL RIBOSOME PROTEIN L39/PROLYL-TRNA LIGASE FAMILY MEMBER"/>
    <property type="match status" value="1"/>
</dbReference>
<dbReference type="InterPro" id="IPR011990">
    <property type="entry name" value="TPR-like_helical_dom_sf"/>
</dbReference>
<keyword evidence="2" id="KW-0436">Ligase</keyword>
<evidence type="ECO:0000256" key="6">
    <source>
        <dbReference type="ARBA" id="ARBA00023146"/>
    </source>
</evidence>
<evidence type="ECO:0000256" key="11">
    <source>
        <dbReference type="SAM" id="MobiDB-lite"/>
    </source>
</evidence>
<dbReference type="GO" id="GO:0005524">
    <property type="term" value="F:ATP binding"/>
    <property type="evidence" value="ECO:0007669"/>
    <property type="project" value="UniProtKB-KW"/>
</dbReference>
<evidence type="ECO:0000313" key="13">
    <source>
        <dbReference type="Ensembl" id="ENSOTSP00005063129.2"/>
    </source>
</evidence>